<evidence type="ECO:0000256" key="1">
    <source>
        <dbReference type="SAM" id="MobiDB-lite"/>
    </source>
</evidence>
<gene>
    <name evidence="2" type="ORF">LTSEALA_5676</name>
</gene>
<organism evidence="2 3">
    <name type="scientific">Salmonella enterica subsp. enterica serovar Alachua str. R6-377</name>
    <dbReference type="NCBI Taxonomy" id="913241"/>
    <lineage>
        <taxon>Bacteria</taxon>
        <taxon>Pseudomonadati</taxon>
        <taxon>Pseudomonadota</taxon>
        <taxon>Gammaproteobacteria</taxon>
        <taxon>Enterobacterales</taxon>
        <taxon>Enterobacteriaceae</taxon>
        <taxon>Salmonella</taxon>
    </lineage>
</organism>
<feature type="compositionally biased region" description="Basic and acidic residues" evidence="1">
    <location>
        <begin position="32"/>
        <end position="42"/>
    </location>
</feature>
<reference evidence="2 3" key="1">
    <citation type="journal article" date="2011" name="BMC Genomics">
        <title>Genome sequencing reveals diversification of virulence factor content and possible host adaptation in distinct subpopulations of Salmonella enterica.</title>
        <authorList>
            <person name="den Bakker H.C."/>
            <person name="Moreno Switt A.I."/>
            <person name="Govoni G."/>
            <person name="Cummings C.A."/>
            <person name="Ranieri M.L."/>
            <person name="Degoricija L."/>
            <person name="Hoelzer K."/>
            <person name="Rodriguez-Rivera L.D."/>
            <person name="Brown S."/>
            <person name="Bolchacova E."/>
            <person name="Furtado M.R."/>
            <person name="Wiedmann M."/>
        </authorList>
    </citation>
    <scope>NUCLEOTIDE SEQUENCE [LARGE SCALE GENOMIC DNA]</scope>
    <source>
        <strain evidence="2 3">R6-377</strain>
    </source>
</reference>
<evidence type="ECO:0000313" key="2">
    <source>
        <dbReference type="EMBL" id="EHC29761.1"/>
    </source>
</evidence>
<dbReference type="EMBL" id="AFCJ01002414">
    <property type="protein sequence ID" value="EHC29761.1"/>
    <property type="molecule type" value="Genomic_DNA"/>
</dbReference>
<comment type="caution">
    <text evidence="2">The sequence shown here is derived from an EMBL/GenBank/DDBJ whole genome shotgun (WGS) entry which is preliminary data.</text>
</comment>
<sequence>MGNISTSISTSASVNQKMAKMRAVKLPIMKRKPSDSRDHAMF</sequence>
<name>G5LWD9_SALET</name>
<feature type="region of interest" description="Disordered" evidence="1">
    <location>
        <begin position="23"/>
        <end position="42"/>
    </location>
</feature>
<accession>G5LWD9</accession>
<dbReference type="AlphaFoldDB" id="G5LWD9"/>
<evidence type="ECO:0000313" key="3">
    <source>
        <dbReference type="Proteomes" id="UP000004642"/>
    </source>
</evidence>
<protein>
    <submittedName>
        <fullName evidence="2">Uncharacterized protein</fullName>
    </submittedName>
</protein>
<dbReference type="Proteomes" id="UP000004642">
    <property type="component" value="Unassembled WGS sequence"/>
</dbReference>
<proteinExistence type="predicted"/>